<dbReference type="AlphaFoldDB" id="A0A317RAY6"/>
<gene>
    <name evidence="3" type="ORF">DFR36_105113</name>
</gene>
<dbReference type="PANTHER" id="PTHR34406:SF2">
    <property type="entry name" value="PERIPLASMIC PROTEIN"/>
    <property type="match status" value="1"/>
</dbReference>
<feature type="signal peptide" evidence="1">
    <location>
        <begin position="1"/>
        <end position="24"/>
    </location>
</feature>
<dbReference type="SMART" id="SM00867">
    <property type="entry name" value="YceI"/>
    <property type="match status" value="1"/>
</dbReference>
<accession>A0A317RAY6</accession>
<dbReference type="Proteomes" id="UP000246483">
    <property type="component" value="Unassembled WGS sequence"/>
</dbReference>
<proteinExistence type="predicted"/>
<name>A0A317RAY6_9BURK</name>
<evidence type="ECO:0000256" key="1">
    <source>
        <dbReference type="SAM" id="SignalP"/>
    </source>
</evidence>
<feature type="domain" description="Lipid/polyisoprenoid-binding YceI-like" evidence="2">
    <location>
        <begin position="28"/>
        <end position="192"/>
    </location>
</feature>
<dbReference type="SUPFAM" id="SSF101874">
    <property type="entry name" value="YceI-like"/>
    <property type="match status" value="1"/>
</dbReference>
<organism evidence="3 4">
    <name type="scientific">Melaminivora alkalimesophila</name>
    <dbReference type="NCBI Taxonomy" id="1165852"/>
    <lineage>
        <taxon>Bacteria</taxon>
        <taxon>Pseudomonadati</taxon>
        <taxon>Pseudomonadota</taxon>
        <taxon>Betaproteobacteria</taxon>
        <taxon>Burkholderiales</taxon>
        <taxon>Comamonadaceae</taxon>
        <taxon>Melaminivora</taxon>
    </lineage>
</organism>
<dbReference type="Gene3D" id="2.40.128.110">
    <property type="entry name" value="Lipid/polyisoprenoid-binding, YceI-like"/>
    <property type="match status" value="1"/>
</dbReference>
<dbReference type="InterPro" id="IPR036761">
    <property type="entry name" value="TTHA0802/YceI-like_sf"/>
</dbReference>
<dbReference type="InterPro" id="IPR007372">
    <property type="entry name" value="Lipid/polyisoprenoid-bd_YceI"/>
</dbReference>
<dbReference type="PANTHER" id="PTHR34406">
    <property type="entry name" value="PROTEIN YCEI"/>
    <property type="match status" value="1"/>
</dbReference>
<comment type="caution">
    <text evidence="3">The sequence shown here is derived from an EMBL/GenBank/DDBJ whole genome shotgun (WGS) entry which is preliminary data.</text>
</comment>
<evidence type="ECO:0000313" key="3">
    <source>
        <dbReference type="EMBL" id="PWW45910.1"/>
    </source>
</evidence>
<protein>
    <submittedName>
        <fullName evidence="3">Polyisoprenoid-binding protein YceI</fullName>
    </submittedName>
</protein>
<dbReference type="OrthoDB" id="9811006at2"/>
<sequence>MRTRSAALALTTALALMAAPGLHAEPANYTTDPDHTFATFEIDHFGASMIRARFDKVEGKVELDRAARTGKVEVTLDIASVSVGVPSFEKHLQSAEIFDAARHPQARFVGDRLQFEGDRLVSVSGRLTIKGKTQPVTFKANQFNCYDSPILKREVCGEDFEATIDRTDFGVDYMADMGFAKRVRIVAQIEAAKQ</sequence>
<dbReference type="RefSeq" id="WP_019374438.1">
    <property type="nucleotide sequence ID" value="NZ_ALEE01000536.1"/>
</dbReference>
<feature type="chain" id="PRO_5016438508" evidence="1">
    <location>
        <begin position="25"/>
        <end position="194"/>
    </location>
</feature>
<keyword evidence="4" id="KW-1185">Reference proteome</keyword>
<keyword evidence="1" id="KW-0732">Signal</keyword>
<reference evidence="3 4" key="1">
    <citation type="submission" date="2018-05" db="EMBL/GenBank/DDBJ databases">
        <title>Genomic Encyclopedia of Type Strains, Phase IV (KMG-IV): sequencing the most valuable type-strain genomes for metagenomic binning, comparative biology and taxonomic classification.</title>
        <authorList>
            <person name="Goeker M."/>
        </authorList>
    </citation>
    <scope>NUCLEOTIDE SEQUENCE [LARGE SCALE GENOMIC DNA]</scope>
    <source>
        <strain evidence="3 4">DSM 26006</strain>
    </source>
</reference>
<evidence type="ECO:0000259" key="2">
    <source>
        <dbReference type="SMART" id="SM00867"/>
    </source>
</evidence>
<dbReference type="EMBL" id="QGUB01000005">
    <property type="protein sequence ID" value="PWW45910.1"/>
    <property type="molecule type" value="Genomic_DNA"/>
</dbReference>
<dbReference type="Pfam" id="PF04264">
    <property type="entry name" value="YceI"/>
    <property type="match status" value="1"/>
</dbReference>
<evidence type="ECO:0000313" key="4">
    <source>
        <dbReference type="Proteomes" id="UP000246483"/>
    </source>
</evidence>